<feature type="domain" description="Peptidase M16 C-terminal" evidence="4">
    <location>
        <begin position="675"/>
        <end position="852"/>
    </location>
</feature>
<accession>A0A0D8J6X0</accession>
<dbReference type="Proteomes" id="UP000032544">
    <property type="component" value="Unassembled WGS sequence"/>
</dbReference>
<feature type="signal peptide" evidence="2">
    <location>
        <begin position="1"/>
        <end position="25"/>
    </location>
</feature>
<dbReference type="PATRIC" id="fig|1544798.3.peg.3858"/>
<reference evidence="5 6" key="1">
    <citation type="submission" date="2014-09" db="EMBL/GenBank/DDBJ databases">
        <title>Draft Genome Sequence of Draconibacterium sp. JN14CK-3.</title>
        <authorList>
            <person name="Dong C."/>
            <person name="Lai Q."/>
            <person name="Shao Z."/>
        </authorList>
    </citation>
    <scope>NUCLEOTIDE SEQUENCE [LARGE SCALE GENOMIC DNA]</scope>
    <source>
        <strain evidence="5 6">JN14CK-3</strain>
    </source>
</reference>
<dbReference type="PROSITE" id="PS51257">
    <property type="entry name" value="PROKAR_LIPOPROTEIN"/>
    <property type="match status" value="1"/>
</dbReference>
<evidence type="ECO:0000259" key="4">
    <source>
        <dbReference type="Pfam" id="PF05193"/>
    </source>
</evidence>
<organism evidence="5 6">
    <name type="scientific">Draconibacterium sediminis</name>
    <dbReference type="NCBI Taxonomy" id="1544798"/>
    <lineage>
        <taxon>Bacteria</taxon>
        <taxon>Pseudomonadati</taxon>
        <taxon>Bacteroidota</taxon>
        <taxon>Bacteroidia</taxon>
        <taxon>Marinilabiliales</taxon>
        <taxon>Prolixibacteraceae</taxon>
        <taxon>Draconibacterium</taxon>
    </lineage>
</organism>
<evidence type="ECO:0000313" key="6">
    <source>
        <dbReference type="Proteomes" id="UP000032544"/>
    </source>
</evidence>
<evidence type="ECO:0000313" key="5">
    <source>
        <dbReference type="EMBL" id="KJF42529.1"/>
    </source>
</evidence>
<gene>
    <name evidence="5" type="ORF">LH29_18450</name>
</gene>
<dbReference type="Gene3D" id="3.30.830.10">
    <property type="entry name" value="Metalloenzyme, LuxS/M16 peptidase-like"/>
    <property type="match status" value="4"/>
</dbReference>
<dbReference type="STRING" id="1544798.LH29_18450"/>
<dbReference type="GO" id="GO:0046872">
    <property type="term" value="F:metal ion binding"/>
    <property type="evidence" value="ECO:0007669"/>
    <property type="project" value="InterPro"/>
</dbReference>
<dbReference type="InterPro" id="IPR007863">
    <property type="entry name" value="Peptidase_M16_C"/>
</dbReference>
<dbReference type="AlphaFoldDB" id="A0A0D8J6X0"/>
<proteinExistence type="inferred from homology"/>
<dbReference type="PANTHER" id="PTHR11851:SF49">
    <property type="entry name" value="MITOCHONDRIAL-PROCESSING PEPTIDASE SUBUNIT ALPHA"/>
    <property type="match status" value="1"/>
</dbReference>
<dbReference type="EMBL" id="JRHC01000005">
    <property type="protein sequence ID" value="KJF42529.1"/>
    <property type="molecule type" value="Genomic_DNA"/>
</dbReference>
<dbReference type="SUPFAM" id="SSF63411">
    <property type="entry name" value="LuxS/MPP-like metallohydrolase"/>
    <property type="match status" value="4"/>
</dbReference>
<dbReference type="InterPro" id="IPR050361">
    <property type="entry name" value="MPP/UQCRC_Complex"/>
</dbReference>
<evidence type="ECO:0000259" key="3">
    <source>
        <dbReference type="Pfam" id="PF00675"/>
    </source>
</evidence>
<dbReference type="RefSeq" id="WP_045032307.1">
    <property type="nucleotide sequence ID" value="NZ_JRHC01000005.1"/>
</dbReference>
<keyword evidence="6" id="KW-1185">Reference proteome</keyword>
<feature type="domain" description="Peptidase M16 C-terminal" evidence="4">
    <location>
        <begin position="203"/>
        <end position="381"/>
    </location>
</feature>
<feature type="domain" description="Peptidase M16 N-terminal" evidence="3">
    <location>
        <begin position="533"/>
        <end position="643"/>
    </location>
</feature>
<comment type="caution">
    <text evidence="5">The sequence shown here is derived from an EMBL/GenBank/DDBJ whole genome shotgun (WGS) entry which is preliminary data.</text>
</comment>
<comment type="similarity">
    <text evidence="1">Belongs to the peptidase M16 family.</text>
</comment>
<feature type="chain" id="PRO_5002330953" evidence="2">
    <location>
        <begin position="26"/>
        <end position="939"/>
    </location>
</feature>
<dbReference type="Pfam" id="PF05193">
    <property type="entry name" value="Peptidase_M16_C"/>
    <property type="match status" value="2"/>
</dbReference>
<evidence type="ECO:0000256" key="1">
    <source>
        <dbReference type="ARBA" id="ARBA00007261"/>
    </source>
</evidence>
<name>A0A0D8J6X0_9BACT</name>
<sequence>MKKLSFLLSLSLAFLLFLGSCTTTKQNDEKLSVPYVQYQLDNGLDVILHQDKSDPIVAVAIMYHVGSNREVPGKTGFAHLFEHMMFQQSENVGQDEFFTKIQSAGGTLNGGTGNDQTIYYEVVPKNALEMVLWMESDRMGFLENTVTKSAFANQQNVVQNEKRQSYDNRPYGFNQWVIAKNLYPEGHPYNWTVIGEMEDLFNASVDDVKAFHSKFYVPNNTTIVLAGDFEEEDVKPLLEKYFGEIPGGEKVEDMEPQNVTLTETKKLYHEDNFARTPQLTMIWPTVEQYNKDAYALRFLAQVLGSGKKSPFYRVIVKDKKLAPRASVFSRSMELTGQFTISVNANASTSLAEVENAVFEAFQLFEEEGITEKDLEKHKAGLETQFYNGVSSVLNKSFQLAMYNEFAGSPGFIEEDIAKIQAVTIEDINRVYDKYIKGKNYLATSFVPKGQVDLIAENSVDAGIVEENVLEATQVDQSAIAEEEVIAKTPTEFDRSVEPAKGPDPEISVPAVWTDETANGIKVYGIEQNELPLVQYSIVMDGGHILAPTDKAGVASFMASMLMEGTATKTPEELEEEIDLLGANISVRAGTENISVYVNSLTRNYEKTLALVEEILLQPRWDEEQFELVKSRMINNVKRNEANPNYLAMVAFDKLVYGDDNILAMPTSGTVESLESITMDDLKDFYNKAISPSVARMHVVGKIDQERVVTGLAGLSSNWEAHDVVFPEIAAPKLPEKSTIYFVDVPGAKQSVINIGQNAVPRTSDDFEKATVMNYKLGGSFNGIVNLILREEKGYTYGARTYFSGGKNYGTFQASSSVRTTATEESVQIFKDEIEKYREGISDTDLQFTKDALIKSNARGFETLGALHSMLTNISAYDLPFDYVKQEEEFIKSLTPEQHKELAQKLLDPEHMYYVVVGDAETQLSALKNIGLGDPVLFEL</sequence>
<protein>
    <submittedName>
        <fullName evidence="5">Peptidase M16</fullName>
    </submittedName>
</protein>
<dbReference type="Pfam" id="PF00675">
    <property type="entry name" value="Peptidase_M16"/>
    <property type="match status" value="2"/>
</dbReference>
<dbReference type="OrthoDB" id="9811314at2"/>
<dbReference type="InterPro" id="IPR011765">
    <property type="entry name" value="Pept_M16_N"/>
</dbReference>
<evidence type="ECO:0000256" key="2">
    <source>
        <dbReference type="SAM" id="SignalP"/>
    </source>
</evidence>
<keyword evidence="2" id="KW-0732">Signal</keyword>
<dbReference type="PANTHER" id="PTHR11851">
    <property type="entry name" value="METALLOPROTEASE"/>
    <property type="match status" value="1"/>
</dbReference>
<dbReference type="InterPro" id="IPR011249">
    <property type="entry name" value="Metalloenz_LuxS/M16"/>
</dbReference>
<feature type="domain" description="Peptidase M16 N-terminal" evidence="3">
    <location>
        <begin position="46"/>
        <end position="163"/>
    </location>
</feature>